<reference evidence="5" key="2">
    <citation type="journal article" date="2017" name="J. Anim. Genet.">
        <title>Multiple reference genome sequences of hot pepper reveal the massive evolution of plant disease resistance genes by retroduplication.</title>
        <authorList>
            <person name="Kim S."/>
            <person name="Park J."/>
            <person name="Yeom S.-I."/>
            <person name="Kim Y.-M."/>
            <person name="Seo E."/>
            <person name="Kim K.-T."/>
            <person name="Kim M.-S."/>
            <person name="Lee J.M."/>
            <person name="Cheong K."/>
            <person name="Shin H.-S."/>
            <person name="Kim S.-B."/>
            <person name="Han K."/>
            <person name="Lee J."/>
            <person name="Park M."/>
            <person name="Lee H.-A."/>
            <person name="Lee H.-Y."/>
            <person name="Lee Y."/>
            <person name="Oh S."/>
            <person name="Lee J.H."/>
            <person name="Choi E."/>
            <person name="Choi E."/>
            <person name="Lee S.E."/>
            <person name="Jeon J."/>
            <person name="Kim H."/>
            <person name="Choi G."/>
            <person name="Song H."/>
            <person name="Lee J."/>
            <person name="Lee S.-C."/>
            <person name="Kwon J.-K."/>
            <person name="Lee H.-Y."/>
            <person name="Koo N."/>
            <person name="Hong Y."/>
            <person name="Kim R.W."/>
            <person name="Kang W.-H."/>
            <person name="Huh J.H."/>
            <person name="Kang B.-C."/>
            <person name="Yang T.-J."/>
            <person name="Lee Y.-H."/>
            <person name="Bennetzen J.L."/>
            <person name="Choi D."/>
        </authorList>
    </citation>
    <scope>NUCLEOTIDE SEQUENCE [LARGE SCALE GENOMIC DNA]</scope>
    <source>
        <strain evidence="5">cv. PBC81</strain>
    </source>
</reference>
<dbReference type="AlphaFoldDB" id="A0A2G2X614"/>
<dbReference type="Proteomes" id="UP000224567">
    <property type="component" value="Unassembled WGS sequence"/>
</dbReference>
<evidence type="ECO:0000256" key="2">
    <source>
        <dbReference type="PROSITE-ProRule" id="PRU00708"/>
    </source>
</evidence>
<feature type="repeat" description="PPR" evidence="2">
    <location>
        <begin position="213"/>
        <end position="247"/>
    </location>
</feature>
<proteinExistence type="predicted"/>
<evidence type="ECO:0000256" key="1">
    <source>
        <dbReference type="ARBA" id="ARBA00022737"/>
    </source>
</evidence>
<feature type="region of interest" description="Disordered" evidence="3">
    <location>
        <begin position="619"/>
        <end position="660"/>
    </location>
</feature>
<keyword evidence="5" id="KW-1185">Reference proteome</keyword>
<evidence type="ECO:0000313" key="4">
    <source>
        <dbReference type="EMBL" id="PHT52911.1"/>
    </source>
</evidence>
<feature type="repeat" description="PPR" evidence="2">
    <location>
        <begin position="20"/>
        <end position="54"/>
    </location>
</feature>
<sequence length="709" mass="80221">MVDQGFRFFKKIEKHEYDPNVNTYNTIIDGLCRVGKVKIAHNVLKGMVKRGHQLSPNILSYCGLKPTSITYNTLIQGLYEAKRFDKIKEILKGTLGGGGLIPDTCTFNTLITYHCNMGNMDEEIQVFENMLKLKEPDSSTYSILIRGFSQKGYFKRAEKLFDDIMKKKVLLCSDGCTPLVAAYNPMFEYLCRIVKTKKAEKVFRQLMRRGTQDLFAYELLIMGHCKEGTFNDAYELLVLMLRIYYVPNIVIYESLIESLLQKSEPKVAYDTLEKMLKCSHLLRSSNFHQILTELIKKKCASECFSLVKLMLDNKVRQSISLLTDTVRILFLAGLKEKAFEILRCLYENEYMVCIWYLNYMATLAGTECLWNVIKSVIWFRISISWQLISLIRTTLKNIDDRKLNSLEVAGSPYGANLLLNNFGLAGAMVKRRGSSFANRSNEPVGRGARQDSTHGGGRFWSHQTRLRIRTQTKILVRMLNVLEALVPYQGQAPDPHATSQTQAQLHLNVATSQAPQPVDHSVVAVGQPKDIKTFIDLKPPEFDATPSTIEPQKFIDHFTDPRVKVRKFMDVLEARYRGPMIWDVRNGSYAEVVDTSFLLSLIMRWKGLLEKTKSQATAQVQRDVEGTHSHPQAARTAPQGARGHGRQGAQGDQAAGGPPRFFSMARQDIDASNAVVTGIITINCHEAYYLTDPGSTYLYVPPSFALFSG</sequence>
<evidence type="ECO:0000256" key="3">
    <source>
        <dbReference type="SAM" id="MobiDB-lite"/>
    </source>
</evidence>
<feature type="repeat" description="PPR" evidence="2">
    <location>
        <begin position="137"/>
        <end position="171"/>
    </location>
</feature>
<name>A0A2G2X614_CAPBA</name>
<dbReference type="PANTHER" id="PTHR47932:SF34">
    <property type="entry name" value="OS10G0147250 PROTEIN"/>
    <property type="match status" value="1"/>
</dbReference>
<dbReference type="PROSITE" id="PS51375">
    <property type="entry name" value="PPR"/>
    <property type="match status" value="4"/>
</dbReference>
<comment type="caution">
    <text evidence="4">The sequence shown here is derived from an EMBL/GenBank/DDBJ whole genome shotgun (WGS) entry which is preliminary data.</text>
</comment>
<dbReference type="Gene3D" id="1.25.40.10">
    <property type="entry name" value="Tetratricopeptide repeat domain"/>
    <property type="match status" value="3"/>
</dbReference>
<dbReference type="InterPro" id="IPR002885">
    <property type="entry name" value="PPR_rpt"/>
</dbReference>
<dbReference type="OrthoDB" id="185373at2759"/>
<dbReference type="PANTHER" id="PTHR47932">
    <property type="entry name" value="ATPASE EXPRESSION PROTEIN 3"/>
    <property type="match status" value="1"/>
</dbReference>
<accession>A0A2G2X614</accession>
<keyword evidence="1" id="KW-0677">Repeat</keyword>
<dbReference type="GO" id="GO:0003729">
    <property type="term" value="F:mRNA binding"/>
    <property type="evidence" value="ECO:0007669"/>
    <property type="project" value="TreeGrafter"/>
</dbReference>
<organism evidence="4 5">
    <name type="scientific">Capsicum baccatum</name>
    <name type="common">Peruvian pepper</name>
    <dbReference type="NCBI Taxonomy" id="33114"/>
    <lineage>
        <taxon>Eukaryota</taxon>
        <taxon>Viridiplantae</taxon>
        <taxon>Streptophyta</taxon>
        <taxon>Embryophyta</taxon>
        <taxon>Tracheophyta</taxon>
        <taxon>Spermatophyta</taxon>
        <taxon>Magnoliopsida</taxon>
        <taxon>eudicotyledons</taxon>
        <taxon>Gunneridae</taxon>
        <taxon>Pentapetalae</taxon>
        <taxon>asterids</taxon>
        <taxon>lamiids</taxon>
        <taxon>Solanales</taxon>
        <taxon>Solanaceae</taxon>
        <taxon>Solanoideae</taxon>
        <taxon>Capsiceae</taxon>
        <taxon>Capsicum</taxon>
    </lineage>
</organism>
<reference evidence="4 5" key="1">
    <citation type="journal article" date="2017" name="Genome Biol.">
        <title>New reference genome sequences of hot pepper reveal the massive evolution of plant disease-resistance genes by retroduplication.</title>
        <authorList>
            <person name="Kim S."/>
            <person name="Park J."/>
            <person name="Yeom S.I."/>
            <person name="Kim Y.M."/>
            <person name="Seo E."/>
            <person name="Kim K.T."/>
            <person name="Kim M.S."/>
            <person name="Lee J.M."/>
            <person name="Cheong K."/>
            <person name="Shin H.S."/>
            <person name="Kim S.B."/>
            <person name="Han K."/>
            <person name="Lee J."/>
            <person name="Park M."/>
            <person name="Lee H.A."/>
            <person name="Lee H.Y."/>
            <person name="Lee Y."/>
            <person name="Oh S."/>
            <person name="Lee J.H."/>
            <person name="Choi E."/>
            <person name="Choi E."/>
            <person name="Lee S.E."/>
            <person name="Jeon J."/>
            <person name="Kim H."/>
            <person name="Choi G."/>
            <person name="Song H."/>
            <person name="Lee J."/>
            <person name="Lee S.C."/>
            <person name="Kwon J.K."/>
            <person name="Lee H.Y."/>
            <person name="Koo N."/>
            <person name="Hong Y."/>
            <person name="Kim R.W."/>
            <person name="Kang W.H."/>
            <person name="Huh J.H."/>
            <person name="Kang B.C."/>
            <person name="Yang T.J."/>
            <person name="Lee Y.H."/>
            <person name="Bennetzen J.L."/>
            <person name="Choi D."/>
        </authorList>
    </citation>
    <scope>NUCLEOTIDE SEQUENCE [LARGE SCALE GENOMIC DNA]</scope>
    <source>
        <strain evidence="5">cv. PBC81</strain>
    </source>
</reference>
<protein>
    <submittedName>
        <fullName evidence="4">Pentatricopeptide repeat-containing protein, chloroplastic</fullName>
    </submittedName>
</protein>
<gene>
    <name evidence="4" type="ORF">CQW23_07373</name>
</gene>
<feature type="compositionally biased region" description="Low complexity" evidence="3">
    <location>
        <begin position="637"/>
        <end position="660"/>
    </location>
</feature>
<dbReference type="Pfam" id="PF12854">
    <property type="entry name" value="PPR_1"/>
    <property type="match status" value="1"/>
</dbReference>
<evidence type="ECO:0000313" key="5">
    <source>
        <dbReference type="Proteomes" id="UP000224567"/>
    </source>
</evidence>
<feature type="region of interest" description="Disordered" evidence="3">
    <location>
        <begin position="436"/>
        <end position="456"/>
    </location>
</feature>
<dbReference type="Pfam" id="PF13041">
    <property type="entry name" value="PPR_2"/>
    <property type="match status" value="1"/>
</dbReference>
<dbReference type="NCBIfam" id="TIGR00756">
    <property type="entry name" value="PPR"/>
    <property type="match status" value="2"/>
</dbReference>
<dbReference type="Pfam" id="PF01535">
    <property type="entry name" value="PPR"/>
    <property type="match status" value="2"/>
</dbReference>
<dbReference type="InterPro" id="IPR011990">
    <property type="entry name" value="TPR-like_helical_dom_sf"/>
</dbReference>
<dbReference type="EMBL" id="MLFT02000003">
    <property type="protein sequence ID" value="PHT52911.1"/>
    <property type="molecule type" value="Genomic_DNA"/>
</dbReference>
<feature type="repeat" description="PPR" evidence="2">
    <location>
        <begin position="103"/>
        <end position="133"/>
    </location>
</feature>
<dbReference type="STRING" id="33114.A0A2G2X614"/>